<proteinExistence type="predicted"/>
<evidence type="ECO:0000313" key="1">
    <source>
        <dbReference type="EMBL" id="KAL0203051.1"/>
    </source>
</evidence>
<organism evidence="1 2">
    <name type="scientific">Cirrhinus mrigala</name>
    <name type="common">Mrigala</name>
    <dbReference type="NCBI Taxonomy" id="683832"/>
    <lineage>
        <taxon>Eukaryota</taxon>
        <taxon>Metazoa</taxon>
        <taxon>Chordata</taxon>
        <taxon>Craniata</taxon>
        <taxon>Vertebrata</taxon>
        <taxon>Euteleostomi</taxon>
        <taxon>Actinopterygii</taxon>
        <taxon>Neopterygii</taxon>
        <taxon>Teleostei</taxon>
        <taxon>Ostariophysi</taxon>
        <taxon>Cypriniformes</taxon>
        <taxon>Cyprinidae</taxon>
        <taxon>Labeoninae</taxon>
        <taxon>Labeonini</taxon>
        <taxon>Cirrhinus</taxon>
    </lineage>
</organism>
<dbReference type="AlphaFoldDB" id="A0ABD0RX67"/>
<accession>A0ABD0RX67</accession>
<feature type="non-terminal residue" evidence="1">
    <location>
        <position position="1"/>
    </location>
</feature>
<gene>
    <name evidence="1" type="ORF">M9458_001069</name>
</gene>
<comment type="caution">
    <text evidence="1">The sequence shown here is derived from an EMBL/GenBank/DDBJ whole genome shotgun (WGS) entry which is preliminary data.</text>
</comment>
<feature type="non-terminal residue" evidence="1">
    <location>
        <position position="56"/>
    </location>
</feature>
<protein>
    <submittedName>
        <fullName evidence="1">Uncharacterized protein</fullName>
    </submittedName>
</protein>
<evidence type="ECO:0000313" key="2">
    <source>
        <dbReference type="Proteomes" id="UP001529510"/>
    </source>
</evidence>
<reference evidence="1 2" key="1">
    <citation type="submission" date="2024-05" db="EMBL/GenBank/DDBJ databases">
        <title>Genome sequencing and assembly of Indian major carp, Cirrhinus mrigala (Hamilton, 1822).</title>
        <authorList>
            <person name="Mohindra V."/>
            <person name="Chowdhury L.M."/>
            <person name="Lal K."/>
            <person name="Jena J.K."/>
        </authorList>
    </citation>
    <scope>NUCLEOTIDE SEQUENCE [LARGE SCALE GENOMIC DNA]</scope>
    <source>
        <strain evidence="1">CM1030</strain>
        <tissue evidence="1">Blood</tissue>
    </source>
</reference>
<sequence length="56" mass="6670">LSLMLRCRVRRSVRFTWWTWQEAREPMPQGPLVSGSKRVAISTNHWSPWAMSSQPW</sequence>
<keyword evidence="2" id="KW-1185">Reference proteome</keyword>
<dbReference type="EMBL" id="JAMKFB020000001">
    <property type="protein sequence ID" value="KAL0203051.1"/>
    <property type="molecule type" value="Genomic_DNA"/>
</dbReference>
<dbReference type="Proteomes" id="UP001529510">
    <property type="component" value="Unassembled WGS sequence"/>
</dbReference>
<name>A0ABD0RX67_CIRMR</name>